<name>A0ACB8CLN5_DERSI</name>
<sequence length="1079" mass="119533">MVVCYETTLTDNQQRPSGLTLLVAAWLLAICRVGSDDPVPDLCNLIDQPMYCRCDASDADEVTDVTCYVGRKLPEDHVVFQSFERQPSVTSVAFTAFGSEYKLDFVPTLALLHTPQIERLKVAQAELGDVKAHSFHNLSRLVVLSLDSNEITSLDADAIADLPRLKKLELGDNKLRRLRAGSLKNLPSLTHLFLERNQLEVVDDGAFEDLGALWELELSDNAIEKLGEQSFRGLGRVARLDLFRNKLTRLEARLFSGMPQLAELDLKYNALSEVDPLAFEGLPQLTVLYMSYNRLRVLPAHMFRGAPNLVSVDLSQNQLLTLTWRTVQDLAKIDAESFDMSLTGNKFSCDCRLAWILHLEKATRNAKFRRELRHVKCDFEDATTAPANATGGSKVVRLSLKQLGCTEDYERPALGDGPLTTDTTGSVLSSARPYDDDYEDVSDDEADGDESDDNSQGFSPHDRQHSREEIPSVTNEVDVILSQQKSLEKDVSANGHKAAHGTASEIVPREAATVLMFVFLFSVCAKNCCRGPTVFAREMAWQKEALVLASTLVVYTLSASDVVVTSSQGKLRGRSNAVFGNPVETFLGVPYALPPVGNRRFRKPVPLTTWDGVYDATVPKQSCMQPVQSGRFEAPVPFSEDCLYLNVWTPSTSDSLRRPVLVWFYGGLYMVGSAYVDIYNATALAAFNDLVVVSCDFRSSMYGFFESGDAEDGPGNVGLWDQRLVLVWIRDNIAAFGGDPDQVTLFGVSSGSMLAHAHVLSPLSRGLFRRVYLMSGTLNINVHSDSATDSVYKGNQVAAIVECATPFQDLTTHTRRVLDCLRNVTADRIDAATVIAMLPGLVFFMPTFRSEFIPMLPSAASEAGAFSPVDAVVSVTSNEGSFAFVNQFDQRLLDPCLSDIDMETLQAEVEQLLRMWVKEKVLPFAQGYVATAAPGNKIALRDKAVDFLGKHNAYCQSRFFAEDHSKFAINVYAQVFAHRSKKSTLPEWVAASHMDDVPYTFGIPFLEPDKYTDEDRNFSAVLMKSLAAFAENGVPKIPELQYWPPFSATSPNFAWLQPGNYSLLKDFLGTTCDLWRNFL</sequence>
<evidence type="ECO:0000313" key="2">
    <source>
        <dbReference type="Proteomes" id="UP000821865"/>
    </source>
</evidence>
<gene>
    <name evidence="1" type="ORF">HPB49_016181</name>
</gene>
<reference evidence="1" key="1">
    <citation type="submission" date="2020-05" db="EMBL/GenBank/DDBJ databases">
        <title>Large-scale comparative analyses of tick genomes elucidate their genetic diversity and vector capacities.</title>
        <authorList>
            <person name="Jia N."/>
            <person name="Wang J."/>
            <person name="Shi W."/>
            <person name="Du L."/>
            <person name="Sun Y."/>
            <person name="Zhan W."/>
            <person name="Jiang J."/>
            <person name="Wang Q."/>
            <person name="Zhang B."/>
            <person name="Ji P."/>
            <person name="Sakyi L.B."/>
            <person name="Cui X."/>
            <person name="Yuan T."/>
            <person name="Jiang B."/>
            <person name="Yang W."/>
            <person name="Lam T.T.-Y."/>
            <person name="Chang Q."/>
            <person name="Ding S."/>
            <person name="Wang X."/>
            <person name="Zhu J."/>
            <person name="Ruan X."/>
            <person name="Zhao L."/>
            <person name="Wei J."/>
            <person name="Que T."/>
            <person name="Du C."/>
            <person name="Cheng J."/>
            <person name="Dai P."/>
            <person name="Han X."/>
            <person name="Huang E."/>
            <person name="Gao Y."/>
            <person name="Liu J."/>
            <person name="Shao H."/>
            <person name="Ye R."/>
            <person name="Li L."/>
            <person name="Wei W."/>
            <person name="Wang X."/>
            <person name="Wang C."/>
            <person name="Yang T."/>
            <person name="Huo Q."/>
            <person name="Li W."/>
            <person name="Guo W."/>
            <person name="Chen H."/>
            <person name="Zhou L."/>
            <person name="Ni X."/>
            <person name="Tian J."/>
            <person name="Zhou Y."/>
            <person name="Sheng Y."/>
            <person name="Liu T."/>
            <person name="Pan Y."/>
            <person name="Xia L."/>
            <person name="Li J."/>
            <person name="Zhao F."/>
            <person name="Cao W."/>
        </authorList>
    </citation>
    <scope>NUCLEOTIDE SEQUENCE</scope>
    <source>
        <strain evidence="1">Dsil-2018</strain>
    </source>
</reference>
<proteinExistence type="predicted"/>
<evidence type="ECO:0000313" key="1">
    <source>
        <dbReference type="EMBL" id="KAH7945836.1"/>
    </source>
</evidence>
<organism evidence="1 2">
    <name type="scientific">Dermacentor silvarum</name>
    <name type="common">Tick</name>
    <dbReference type="NCBI Taxonomy" id="543639"/>
    <lineage>
        <taxon>Eukaryota</taxon>
        <taxon>Metazoa</taxon>
        <taxon>Ecdysozoa</taxon>
        <taxon>Arthropoda</taxon>
        <taxon>Chelicerata</taxon>
        <taxon>Arachnida</taxon>
        <taxon>Acari</taxon>
        <taxon>Parasitiformes</taxon>
        <taxon>Ixodida</taxon>
        <taxon>Ixodoidea</taxon>
        <taxon>Ixodidae</taxon>
        <taxon>Rhipicephalinae</taxon>
        <taxon>Dermacentor</taxon>
    </lineage>
</organism>
<comment type="caution">
    <text evidence="1">The sequence shown here is derived from an EMBL/GenBank/DDBJ whole genome shotgun (WGS) entry which is preliminary data.</text>
</comment>
<dbReference type="Proteomes" id="UP000821865">
    <property type="component" value="Chromosome 6"/>
</dbReference>
<accession>A0ACB8CLN5</accession>
<dbReference type="EMBL" id="CM023475">
    <property type="protein sequence ID" value="KAH7945836.1"/>
    <property type="molecule type" value="Genomic_DNA"/>
</dbReference>
<keyword evidence="2" id="KW-1185">Reference proteome</keyword>
<protein>
    <submittedName>
        <fullName evidence="1">Uncharacterized protein</fullName>
    </submittedName>
</protein>